<organism evidence="2 3">
    <name type="scientific">Polarella glacialis</name>
    <name type="common">Dinoflagellate</name>
    <dbReference type="NCBI Taxonomy" id="89957"/>
    <lineage>
        <taxon>Eukaryota</taxon>
        <taxon>Sar</taxon>
        <taxon>Alveolata</taxon>
        <taxon>Dinophyceae</taxon>
        <taxon>Suessiales</taxon>
        <taxon>Suessiaceae</taxon>
        <taxon>Polarella</taxon>
    </lineage>
</organism>
<keyword evidence="3" id="KW-1185">Reference proteome</keyword>
<feature type="compositionally biased region" description="Basic and acidic residues" evidence="1">
    <location>
        <begin position="135"/>
        <end position="146"/>
    </location>
</feature>
<protein>
    <submittedName>
        <fullName evidence="2">Uncharacterized protein</fullName>
    </submittedName>
</protein>
<feature type="region of interest" description="Disordered" evidence="1">
    <location>
        <begin position="43"/>
        <end position="160"/>
    </location>
</feature>
<comment type="caution">
    <text evidence="2">The sequence shown here is derived from an EMBL/GenBank/DDBJ whole genome shotgun (WGS) entry which is preliminary data.</text>
</comment>
<evidence type="ECO:0000256" key="1">
    <source>
        <dbReference type="SAM" id="MobiDB-lite"/>
    </source>
</evidence>
<sequence length="160" mass="16064">MAMFDGIKQEFNDTVQDFREKGAVGAFKDAALDAVDLVGSTATWGAERVSEKVGPLPDLWASQEEQQAALPAASSSSPSSSSSSAPAATASPASPAAKGGYAAQPVPLAPVSAAEATTPPTAPAPSQEPLIQDAASERSPLKEEAALKVTPPASPKGPVP</sequence>
<dbReference type="EMBL" id="CAJNNV010022227">
    <property type="protein sequence ID" value="CAE8607947.1"/>
    <property type="molecule type" value="Genomic_DNA"/>
</dbReference>
<dbReference type="AlphaFoldDB" id="A0A813F146"/>
<dbReference type="OrthoDB" id="441120at2759"/>
<gene>
    <name evidence="2" type="ORF">PGLA1383_LOCUS25849</name>
</gene>
<accession>A0A813F146</accession>
<dbReference type="Proteomes" id="UP000654075">
    <property type="component" value="Unassembled WGS sequence"/>
</dbReference>
<feature type="compositionally biased region" description="Low complexity" evidence="1">
    <location>
        <begin position="68"/>
        <end position="97"/>
    </location>
</feature>
<proteinExistence type="predicted"/>
<evidence type="ECO:0000313" key="2">
    <source>
        <dbReference type="EMBL" id="CAE8607947.1"/>
    </source>
</evidence>
<name>A0A813F146_POLGL</name>
<reference evidence="2" key="1">
    <citation type="submission" date="2021-02" db="EMBL/GenBank/DDBJ databases">
        <authorList>
            <person name="Dougan E. K."/>
            <person name="Rhodes N."/>
            <person name="Thang M."/>
            <person name="Chan C."/>
        </authorList>
    </citation>
    <scope>NUCLEOTIDE SEQUENCE</scope>
</reference>
<evidence type="ECO:0000313" key="3">
    <source>
        <dbReference type="Proteomes" id="UP000654075"/>
    </source>
</evidence>
<feature type="non-terminal residue" evidence="2">
    <location>
        <position position="160"/>
    </location>
</feature>
<feature type="compositionally biased region" description="Low complexity" evidence="1">
    <location>
        <begin position="109"/>
        <end position="129"/>
    </location>
</feature>